<proteinExistence type="predicted"/>
<gene>
    <name evidence="4" type="ORF">SPSIL_031260</name>
</gene>
<dbReference type="SUPFAM" id="SSF52218">
    <property type="entry name" value="Flavoproteins"/>
    <property type="match status" value="1"/>
</dbReference>
<feature type="domain" description="NADPH-dependent FMN reductase-like" evidence="3">
    <location>
        <begin position="1"/>
        <end position="122"/>
    </location>
</feature>
<protein>
    <recommendedName>
        <fullName evidence="3">NADPH-dependent FMN reductase-like domain-containing protein</fullName>
    </recommendedName>
</protein>
<dbReference type="InterPro" id="IPR029039">
    <property type="entry name" value="Flavoprotein-like_sf"/>
</dbReference>
<evidence type="ECO:0000259" key="3">
    <source>
        <dbReference type="Pfam" id="PF03358"/>
    </source>
</evidence>
<dbReference type="PANTHER" id="PTHR43278">
    <property type="entry name" value="NAD(P)H-DEPENDENT FMN-CONTAINING OXIDOREDUCTASE YWQN-RELATED"/>
    <property type="match status" value="1"/>
</dbReference>
<evidence type="ECO:0000256" key="2">
    <source>
        <dbReference type="ARBA" id="ARBA00022643"/>
    </source>
</evidence>
<accession>A0ABZ3IMM6</accession>
<keyword evidence="1" id="KW-0285">Flavoprotein</keyword>
<reference evidence="4" key="1">
    <citation type="submission" date="2024-05" db="EMBL/GenBank/DDBJ databases">
        <title>Isolation and characterization of Sporomusa carbonis sp. nov., a carboxydotrophic hydrogenogen in the genus of Sporomusa isolated from a charcoal burning pile.</title>
        <authorList>
            <person name="Boeer T."/>
            <person name="Rosenbaum F."/>
            <person name="Eysell L."/>
            <person name="Mueller V."/>
            <person name="Daniel R."/>
            <person name="Poehlein A."/>
        </authorList>
    </citation>
    <scope>NUCLEOTIDE SEQUENCE [LARGE SCALE GENOMIC DNA]</scope>
    <source>
        <strain evidence="4">DSM 10669</strain>
    </source>
</reference>
<dbReference type="Pfam" id="PF03358">
    <property type="entry name" value="FMN_red"/>
    <property type="match status" value="1"/>
</dbReference>
<keyword evidence="2" id="KW-0288">FMN</keyword>
<organism evidence="4 5">
    <name type="scientific">Sporomusa silvacetica DSM 10669</name>
    <dbReference type="NCBI Taxonomy" id="1123289"/>
    <lineage>
        <taxon>Bacteria</taxon>
        <taxon>Bacillati</taxon>
        <taxon>Bacillota</taxon>
        <taxon>Negativicutes</taxon>
        <taxon>Selenomonadales</taxon>
        <taxon>Sporomusaceae</taxon>
        <taxon>Sporomusa</taxon>
    </lineage>
</organism>
<dbReference type="InterPro" id="IPR051796">
    <property type="entry name" value="ISF_SsuE-like"/>
</dbReference>
<dbReference type="RefSeq" id="WP_094605079.1">
    <property type="nucleotide sequence ID" value="NZ_CP155573.1"/>
</dbReference>
<dbReference type="Gene3D" id="3.40.50.360">
    <property type="match status" value="1"/>
</dbReference>
<sequence length="223" mass="24139">MKVLGVSGSPISNSNTDRAVKAILDATGLEAEFIKLSDYKFSGCMHCLKCVYTNKCAITDDDGPMLIEKAREAAAIVIGGWTPYSSLDSRTKAFMERCFANRHLKNYMKGKPAVSVVTHAAPEENLELPQAASMGQNSIMYYMMEEGMNYLGGVKVMGNVPCIRCGVGDTCEISGLKMLLGPTATVAKAGVNNFEDQPSMEEASRLGRLITEILTKEETTTSL</sequence>
<name>A0ABZ3IMM6_9FIRM</name>
<evidence type="ECO:0000256" key="1">
    <source>
        <dbReference type="ARBA" id="ARBA00022630"/>
    </source>
</evidence>
<evidence type="ECO:0000313" key="5">
    <source>
        <dbReference type="Proteomes" id="UP000216752"/>
    </source>
</evidence>
<keyword evidence="5" id="KW-1185">Reference proteome</keyword>
<dbReference type="InterPro" id="IPR005025">
    <property type="entry name" value="FMN_Rdtase-like_dom"/>
</dbReference>
<evidence type="ECO:0000313" key="4">
    <source>
        <dbReference type="EMBL" id="XFO66955.1"/>
    </source>
</evidence>
<dbReference type="EMBL" id="CP155573">
    <property type="protein sequence ID" value="XFO66955.1"/>
    <property type="molecule type" value="Genomic_DNA"/>
</dbReference>
<dbReference type="Proteomes" id="UP000216752">
    <property type="component" value="Chromosome"/>
</dbReference>
<dbReference type="PANTHER" id="PTHR43278:SF1">
    <property type="entry name" value="IRON-SULFUR FLAVOPROTEIN MJ1083"/>
    <property type="match status" value="1"/>
</dbReference>